<feature type="non-terminal residue" evidence="3">
    <location>
        <position position="295"/>
    </location>
</feature>
<accession>A0A316UY92</accession>
<dbReference type="PANTHER" id="PTHR40469">
    <property type="entry name" value="SECRETED GLYCOSYL HYDROLASE"/>
    <property type="match status" value="1"/>
</dbReference>
<name>A0A316UY92_9BASI</name>
<dbReference type="PANTHER" id="PTHR40469:SF2">
    <property type="entry name" value="GALACTOSE-BINDING DOMAIN-LIKE SUPERFAMILY PROTEIN"/>
    <property type="match status" value="1"/>
</dbReference>
<keyword evidence="1" id="KW-0732">Signal</keyword>
<feature type="domain" description="ThuA-like" evidence="2">
    <location>
        <begin position="20"/>
        <end position="272"/>
    </location>
</feature>
<dbReference type="InterPro" id="IPR029010">
    <property type="entry name" value="ThuA-like"/>
</dbReference>
<gene>
    <name evidence="3" type="ORF">BDZ90DRAFT_210233</name>
</gene>
<dbReference type="Pfam" id="PF06283">
    <property type="entry name" value="ThuA"/>
    <property type="match status" value="1"/>
</dbReference>
<evidence type="ECO:0000313" key="3">
    <source>
        <dbReference type="EMBL" id="PWN28115.1"/>
    </source>
</evidence>
<dbReference type="InterPro" id="IPR029062">
    <property type="entry name" value="Class_I_gatase-like"/>
</dbReference>
<dbReference type="SUPFAM" id="SSF52317">
    <property type="entry name" value="Class I glutamine amidotransferase-like"/>
    <property type="match status" value="1"/>
</dbReference>
<evidence type="ECO:0000256" key="1">
    <source>
        <dbReference type="SAM" id="SignalP"/>
    </source>
</evidence>
<dbReference type="EMBL" id="KZ819666">
    <property type="protein sequence ID" value="PWN28115.1"/>
    <property type="molecule type" value="Genomic_DNA"/>
</dbReference>
<dbReference type="Gene3D" id="3.40.50.880">
    <property type="match status" value="1"/>
</dbReference>
<dbReference type="AlphaFoldDB" id="A0A316UY92"/>
<protein>
    <submittedName>
        <fullName evidence="3">Class I glutamine amidotransferase-like protein</fullName>
    </submittedName>
</protein>
<evidence type="ECO:0000259" key="2">
    <source>
        <dbReference type="Pfam" id="PF06283"/>
    </source>
</evidence>
<sequence length="295" mass="32326">ALLPLLLLVLSSAVALANQRVLLYTAVANDGFYHPSIPAAVRAMKQLGEDNQVDMVHCNDRDEFEDLDLSQFDALAFVNAAGSILTKKGAGHMRNYIENGGGYIGVHEASCAATSTPWYLRLVGAQFSYHPEMSSATMDILDHDHPSTAHLPDRWDVVDEFYNFFSNPKDLGATVGVAADESTYWDEIQPLKERAKLQGSPHPISWWREGELLSAPKSKLGGGLDNLRKDIRKGIQGSGGAGRSWYTGLGHTSACWKKDDFLQHVWGGLTWVLDSTTIASNQLQPGPDTPGQKYN</sequence>
<dbReference type="GO" id="GO:0016740">
    <property type="term" value="F:transferase activity"/>
    <property type="evidence" value="ECO:0007669"/>
    <property type="project" value="UniProtKB-KW"/>
</dbReference>
<keyword evidence="4" id="KW-1185">Reference proteome</keyword>
<dbReference type="GeneID" id="37025890"/>
<dbReference type="RefSeq" id="XP_025362727.1">
    <property type="nucleotide sequence ID" value="XM_025504067.1"/>
</dbReference>
<reference evidence="3 4" key="1">
    <citation type="journal article" date="2018" name="Mol. Biol. Evol.">
        <title>Broad Genomic Sampling Reveals a Smut Pathogenic Ancestry of the Fungal Clade Ustilaginomycotina.</title>
        <authorList>
            <person name="Kijpornyongpan T."/>
            <person name="Mondo S.J."/>
            <person name="Barry K."/>
            <person name="Sandor L."/>
            <person name="Lee J."/>
            <person name="Lipzen A."/>
            <person name="Pangilinan J."/>
            <person name="LaButti K."/>
            <person name="Hainaut M."/>
            <person name="Henrissat B."/>
            <person name="Grigoriev I.V."/>
            <person name="Spatafora J.W."/>
            <person name="Aime M.C."/>
        </authorList>
    </citation>
    <scope>NUCLEOTIDE SEQUENCE [LARGE SCALE GENOMIC DNA]</scope>
    <source>
        <strain evidence="3 4">MCA 5214</strain>
    </source>
</reference>
<feature type="non-terminal residue" evidence="3">
    <location>
        <position position="1"/>
    </location>
</feature>
<dbReference type="OrthoDB" id="3482285at2759"/>
<feature type="chain" id="PRO_5016352529" evidence="1">
    <location>
        <begin position="18"/>
        <end position="295"/>
    </location>
</feature>
<proteinExistence type="predicted"/>
<keyword evidence="3" id="KW-0315">Glutamine amidotransferase</keyword>
<keyword evidence="3" id="KW-0808">Transferase</keyword>
<evidence type="ECO:0000313" key="4">
    <source>
        <dbReference type="Proteomes" id="UP000245884"/>
    </source>
</evidence>
<dbReference type="Proteomes" id="UP000245884">
    <property type="component" value="Unassembled WGS sequence"/>
</dbReference>
<organism evidence="3 4">
    <name type="scientific">Jaminaea rosea</name>
    <dbReference type="NCBI Taxonomy" id="1569628"/>
    <lineage>
        <taxon>Eukaryota</taxon>
        <taxon>Fungi</taxon>
        <taxon>Dikarya</taxon>
        <taxon>Basidiomycota</taxon>
        <taxon>Ustilaginomycotina</taxon>
        <taxon>Exobasidiomycetes</taxon>
        <taxon>Microstromatales</taxon>
        <taxon>Microstromatales incertae sedis</taxon>
        <taxon>Jaminaea</taxon>
    </lineage>
</organism>
<feature type="signal peptide" evidence="1">
    <location>
        <begin position="1"/>
        <end position="17"/>
    </location>
</feature>